<keyword evidence="1" id="KW-0812">Transmembrane</keyword>
<evidence type="ECO:0000256" key="1">
    <source>
        <dbReference type="SAM" id="Phobius"/>
    </source>
</evidence>
<evidence type="ECO:0000313" key="2">
    <source>
        <dbReference type="EMBL" id="MCU6763534.1"/>
    </source>
</evidence>
<keyword evidence="1" id="KW-0472">Membrane</keyword>
<evidence type="ECO:0000313" key="3">
    <source>
        <dbReference type="Proteomes" id="UP001652442"/>
    </source>
</evidence>
<keyword evidence="3" id="KW-1185">Reference proteome</keyword>
<comment type="caution">
    <text evidence="2">The sequence shown here is derived from an EMBL/GenBank/DDBJ whole genome shotgun (WGS) entry which is preliminary data.</text>
</comment>
<keyword evidence="1" id="KW-1133">Transmembrane helix</keyword>
<organism evidence="2 3">
    <name type="scientific">Brotonthovivens ammoniilytica</name>
    <dbReference type="NCBI Taxonomy" id="2981725"/>
    <lineage>
        <taxon>Bacteria</taxon>
        <taxon>Bacillati</taxon>
        <taxon>Bacillota</taxon>
        <taxon>Clostridia</taxon>
        <taxon>Lachnospirales</taxon>
        <taxon>Lachnospiraceae</taxon>
        <taxon>Brotonthovivens</taxon>
    </lineage>
</organism>
<feature type="transmembrane region" description="Helical" evidence="1">
    <location>
        <begin position="51"/>
        <end position="72"/>
    </location>
</feature>
<sequence>MDNNIDDKLREMAQNSHISMPENFENDMDRLVKQLCAESRRVKVRNHFRKMVLIPMCGILFTSAGVCAAVNYRYQRMEAMSYDERIAYVHELQSTDIQADSYNRDLTEKEKKRLDILKKEYSLYGKFPTSELLRLANNKWVVSNKLCFVSTTSTFYFPDRQMNDEELLQLIDFYYKRDYSIYSYASAKKTEVFQEASKISEDEAVEIGIDRIKDIFGEDVSGYKSEIFTIGGTPDEGEKMYVIEYSGEENQLYNINIYANSGAFYEIREEKESTYEKGIRIDKKDFFRYYNQVKNEYLNMIVDGKNLTQSYMEYYEVDGQNKLYNGILCFYFVLDDNRACIIDYSISDQSVYRIAHLDNYDAFVSNEEDALKYFEKNGIKKEKLYCE</sequence>
<dbReference type="EMBL" id="JAOQJQ010000008">
    <property type="protein sequence ID" value="MCU6763534.1"/>
    <property type="molecule type" value="Genomic_DNA"/>
</dbReference>
<reference evidence="2 3" key="1">
    <citation type="journal article" date="2021" name="ISME Commun">
        <title>Automated analysis of genomic sequences facilitates high-throughput and comprehensive description of bacteria.</title>
        <authorList>
            <person name="Hitch T.C.A."/>
        </authorList>
    </citation>
    <scope>NUCLEOTIDE SEQUENCE [LARGE SCALE GENOMIC DNA]</scope>
    <source>
        <strain evidence="2 3">Sanger_109</strain>
    </source>
</reference>
<dbReference type="Proteomes" id="UP001652442">
    <property type="component" value="Unassembled WGS sequence"/>
</dbReference>
<proteinExistence type="predicted"/>
<dbReference type="RefSeq" id="WP_158426177.1">
    <property type="nucleotide sequence ID" value="NZ_JAOQJQ010000008.1"/>
</dbReference>
<protein>
    <recommendedName>
        <fullName evidence="4">DUF3298 domain-containing protein</fullName>
    </recommendedName>
</protein>
<accession>A0ABT2TMU0</accession>
<gene>
    <name evidence="2" type="ORF">OCV88_14555</name>
</gene>
<evidence type="ECO:0008006" key="4">
    <source>
        <dbReference type="Google" id="ProtNLM"/>
    </source>
</evidence>
<name>A0ABT2TMU0_9FIRM</name>